<evidence type="ECO:0000313" key="5">
    <source>
        <dbReference type="EMBL" id="GAA1977021.1"/>
    </source>
</evidence>
<keyword evidence="2" id="KW-0648">Protein biosynthesis</keyword>
<evidence type="ECO:0000313" key="6">
    <source>
        <dbReference type="Proteomes" id="UP001500571"/>
    </source>
</evidence>
<dbReference type="CDD" id="cd04171">
    <property type="entry name" value="SelB"/>
    <property type="match status" value="1"/>
</dbReference>
<dbReference type="Gene3D" id="2.40.30.10">
    <property type="entry name" value="Translation factors"/>
    <property type="match status" value="1"/>
</dbReference>
<dbReference type="Gene3D" id="3.40.50.300">
    <property type="entry name" value="P-loop containing nucleotide triphosphate hydrolases"/>
    <property type="match status" value="1"/>
</dbReference>
<dbReference type="RefSeq" id="WP_344048485.1">
    <property type="nucleotide sequence ID" value="NZ_BAAAPB010000008.1"/>
</dbReference>
<keyword evidence="1" id="KW-0547">Nucleotide-binding</keyword>
<protein>
    <submittedName>
        <fullName evidence="5">Selenocysteine-specific translation elongation factor</fullName>
    </submittedName>
</protein>
<dbReference type="Gene3D" id="1.10.10.10">
    <property type="entry name" value="Winged helix-like DNA-binding domain superfamily/Winged helix DNA-binding domain"/>
    <property type="match status" value="1"/>
</dbReference>
<evidence type="ECO:0000259" key="4">
    <source>
        <dbReference type="PROSITE" id="PS51722"/>
    </source>
</evidence>
<dbReference type="InterPro" id="IPR036388">
    <property type="entry name" value="WH-like_DNA-bd_sf"/>
</dbReference>
<keyword evidence="5" id="KW-0251">Elongation factor</keyword>
<dbReference type="PROSITE" id="PS51722">
    <property type="entry name" value="G_TR_2"/>
    <property type="match status" value="1"/>
</dbReference>
<dbReference type="Pfam" id="PF09107">
    <property type="entry name" value="WHD_3rd_SelB"/>
    <property type="match status" value="1"/>
</dbReference>
<dbReference type="InterPro" id="IPR000795">
    <property type="entry name" value="T_Tr_GTP-bd_dom"/>
</dbReference>
<dbReference type="InterPro" id="IPR015191">
    <property type="entry name" value="SelB_WHD4"/>
</dbReference>
<dbReference type="Proteomes" id="UP001500571">
    <property type="component" value="Unassembled WGS sequence"/>
</dbReference>
<keyword evidence="6" id="KW-1185">Reference proteome</keyword>
<dbReference type="SUPFAM" id="SSF52540">
    <property type="entry name" value="P-loop containing nucleoside triphosphate hydrolases"/>
    <property type="match status" value="1"/>
</dbReference>
<reference evidence="5 6" key="1">
    <citation type="journal article" date="2019" name="Int. J. Syst. Evol. Microbiol.">
        <title>The Global Catalogue of Microorganisms (GCM) 10K type strain sequencing project: providing services to taxonomists for standard genome sequencing and annotation.</title>
        <authorList>
            <consortium name="The Broad Institute Genomics Platform"/>
            <consortium name="The Broad Institute Genome Sequencing Center for Infectious Disease"/>
            <person name="Wu L."/>
            <person name="Ma J."/>
        </authorList>
    </citation>
    <scope>NUCLEOTIDE SEQUENCE [LARGE SCALE GENOMIC DNA]</scope>
    <source>
        <strain evidence="5 6">JCM 15309</strain>
    </source>
</reference>
<gene>
    <name evidence="5" type="primary">selB</name>
    <name evidence="5" type="ORF">GCM10009798_42800</name>
</gene>
<dbReference type="InterPro" id="IPR009000">
    <property type="entry name" value="Transl_B-barrel_sf"/>
</dbReference>
<evidence type="ECO:0000256" key="3">
    <source>
        <dbReference type="ARBA" id="ARBA00023134"/>
    </source>
</evidence>
<accession>A0ABN2RY88</accession>
<dbReference type="Pfam" id="PF00009">
    <property type="entry name" value="GTP_EFTU"/>
    <property type="match status" value="1"/>
</dbReference>
<dbReference type="PANTHER" id="PTHR42854:SF3">
    <property type="entry name" value="EUKARYOTIC TRANSLATION INITIATION FACTOR 2 SUBUNIT 3-RELATED"/>
    <property type="match status" value="1"/>
</dbReference>
<sequence>MHVVATAGHVDHGKSTLVRALTGTDPDRLEEERRRGLSIELGYAWTELAGVGEVAFVDVPGHQRFLATTLAGVGPVPVAMLVVAADDPWMPQAAEHLAALDALGVRHGVVVVTRSDLADPEPALTRARAAVDRTGLAGAPAVVVSGRTGVGLDELRRTMAGVLAAVPEPDPAADVRLWVDRRFHIRGAGTVVTGTLPAGTVAVGDSLALLDGVEARVRGLEALGRPRQRVSGVARVALDLGGHAPAGVERGTALLTPGAFVAATAVDVVLRDAVPGSGGRVPERPVLHLGSTLVGVHARPLGKDYYRLTLDTALPLRVGDRAILRDPGSRTIWGATVLDPQPPGLHRRGAAAARAEALGALDGTIEAELATRGLVRRTLLRRIGMPVSPLPAGVVTAGDWLLAPARAEELRSRLAALAEAAGVGGVTPAAVAHELGLPDPAIVDALVTTPLRSEGGRIRSGDAGLPAGLAAALDALRAQLADAPFAAPTAEELQALGLDAGGIAVLHRDGHLLRLAPGVVLLPDSPALALEVLSRLPQPFTTSAARQALATSRRVVLPLLAHLDATGRTVRLPDDTRTVRDRGSDRPPA</sequence>
<evidence type="ECO:0000256" key="2">
    <source>
        <dbReference type="ARBA" id="ARBA00022917"/>
    </source>
</evidence>
<dbReference type="EMBL" id="BAAAPB010000008">
    <property type="protein sequence ID" value="GAA1977021.1"/>
    <property type="molecule type" value="Genomic_DNA"/>
</dbReference>
<organism evidence="5 6">
    <name type="scientific">Nocardioides panacihumi</name>
    <dbReference type="NCBI Taxonomy" id="400774"/>
    <lineage>
        <taxon>Bacteria</taxon>
        <taxon>Bacillati</taxon>
        <taxon>Actinomycetota</taxon>
        <taxon>Actinomycetes</taxon>
        <taxon>Propionibacteriales</taxon>
        <taxon>Nocardioidaceae</taxon>
        <taxon>Nocardioides</taxon>
    </lineage>
</organism>
<dbReference type="GO" id="GO:0003746">
    <property type="term" value="F:translation elongation factor activity"/>
    <property type="evidence" value="ECO:0007669"/>
    <property type="project" value="UniProtKB-KW"/>
</dbReference>
<feature type="domain" description="Tr-type G" evidence="4">
    <location>
        <begin position="1"/>
        <end position="168"/>
    </location>
</feature>
<name>A0ABN2RY88_9ACTN</name>
<evidence type="ECO:0000256" key="1">
    <source>
        <dbReference type="ARBA" id="ARBA00022741"/>
    </source>
</evidence>
<keyword evidence="3" id="KW-0342">GTP-binding</keyword>
<dbReference type="PANTHER" id="PTHR42854">
    <property type="entry name" value="EUKARYOTIC TRANSLATION INITIATION FACTOR 2 SUBUNIT 3 FAMILY MEMBER"/>
    <property type="match status" value="1"/>
</dbReference>
<comment type="caution">
    <text evidence="5">The sequence shown here is derived from an EMBL/GenBank/DDBJ whole genome shotgun (WGS) entry which is preliminary data.</text>
</comment>
<dbReference type="SUPFAM" id="SSF50447">
    <property type="entry name" value="Translation proteins"/>
    <property type="match status" value="1"/>
</dbReference>
<dbReference type="InterPro" id="IPR050543">
    <property type="entry name" value="eIF2G"/>
</dbReference>
<dbReference type="InterPro" id="IPR027417">
    <property type="entry name" value="P-loop_NTPase"/>
</dbReference>
<proteinExistence type="predicted"/>